<dbReference type="STRING" id="167542.P9515_13841"/>
<dbReference type="Gene3D" id="3.90.550.10">
    <property type="entry name" value="Spore Coat Polysaccharide Biosynthesis Protein SpsA, Chain A"/>
    <property type="match status" value="1"/>
</dbReference>
<dbReference type="HOGENOM" id="CLU_054735_0_0_3"/>
<dbReference type="RefSeq" id="WP_011820688.1">
    <property type="nucleotide sequence ID" value="NC_008817.1"/>
</dbReference>
<dbReference type="GeneID" id="60201637"/>
<evidence type="ECO:0000313" key="1">
    <source>
        <dbReference type="EMBL" id="ABM72591.1"/>
    </source>
</evidence>
<evidence type="ECO:0000313" key="2">
    <source>
        <dbReference type="Proteomes" id="UP000001589"/>
    </source>
</evidence>
<sequence>MDIKYFTTPILLIVWRRPKETIEVIDSLRKIKPKKLFISCDGPRLGNSQEALKVKKTQEVCKEFINWDCEVKWQISETNLGCKVGVVSAINWFFNNVQEGIILEDDNVAHPDFFVFCNNLLEKYRLDKRVWCISGSNNQDNIIRGEGSYYFGKIPLIWGWATWKNRWDEYDVDIKDWPHIKSTNILENTFEDKTEKDYWTNIWDDFYKTGNPDTWDYSWVLTCIKNSALIAIPNKNLINNIGFNSEATHTIWEKKNNTIMKSLGDRIIHPKFLVCDKKAEKYQFDFYFGGNAIRLKKNLRMRIKNKLKKLLKFK</sequence>
<dbReference type="Proteomes" id="UP000001589">
    <property type="component" value="Chromosome"/>
</dbReference>
<gene>
    <name evidence="1" type="ordered locus">P9515_13841</name>
</gene>
<dbReference type="SUPFAM" id="SSF53448">
    <property type="entry name" value="Nucleotide-diphospho-sugar transferases"/>
    <property type="match status" value="1"/>
</dbReference>
<protein>
    <recommendedName>
        <fullName evidence="3">Nucleotide-diphospho-sugar transferase</fullName>
    </recommendedName>
</protein>
<proteinExistence type="predicted"/>
<dbReference type="AlphaFoldDB" id="A2BXT0"/>
<dbReference type="KEGG" id="pmc:P9515_13841"/>
<dbReference type="eggNOG" id="COG1216">
    <property type="taxonomic scope" value="Bacteria"/>
</dbReference>
<dbReference type="OrthoDB" id="5180856at2"/>
<reference evidence="1 2" key="1">
    <citation type="journal article" date="2007" name="PLoS Genet.">
        <title>Patterns and implications of gene gain and loss in the evolution of Prochlorococcus.</title>
        <authorList>
            <person name="Kettler G.C."/>
            <person name="Martiny A.C."/>
            <person name="Huang K."/>
            <person name="Zucker J."/>
            <person name="Coleman M.L."/>
            <person name="Rodrigue S."/>
            <person name="Chen F."/>
            <person name="Lapidus A."/>
            <person name="Ferriera S."/>
            <person name="Johnson J."/>
            <person name="Steglich C."/>
            <person name="Church G.M."/>
            <person name="Richardson P."/>
            <person name="Chisholm S.W."/>
        </authorList>
    </citation>
    <scope>NUCLEOTIDE SEQUENCE [LARGE SCALE GENOMIC DNA]</scope>
    <source>
        <strain evidence="1 2">MIT 9515</strain>
    </source>
</reference>
<evidence type="ECO:0008006" key="3">
    <source>
        <dbReference type="Google" id="ProtNLM"/>
    </source>
</evidence>
<name>A2BXT0_PROM5</name>
<dbReference type="InterPro" id="IPR029044">
    <property type="entry name" value="Nucleotide-diphossugar_trans"/>
</dbReference>
<organism evidence="1 2">
    <name type="scientific">Prochlorococcus marinus (strain MIT 9515)</name>
    <dbReference type="NCBI Taxonomy" id="167542"/>
    <lineage>
        <taxon>Bacteria</taxon>
        <taxon>Bacillati</taxon>
        <taxon>Cyanobacteriota</taxon>
        <taxon>Cyanophyceae</taxon>
        <taxon>Synechococcales</taxon>
        <taxon>Prochlorococcaceae</taxon>
        <taxon>Prochlorococcus</taxon>
    </lineage>
</organism>
<dbReference type="EMBL" id="CP000552">
    <property type="protein sequence ID" value="ABM72591.1"/>
    <property type="molecule type" value="Genomic_DNA"/>
</dbReference>
<accession>A2BXT0</accession>